<keyword evidence="3 5" id="KW-0133">Cell shape</keyword>
<dbReference type="PANTHER" id="PTHR34138:SF1">
    <property type="entry name" value="CELL SHAPE-DETERMINING PROTEIN MREC"/>
    <property type="match status" value="1"/>
</dbReference>
<dbReference type="InterPro" id="IPR007221">
    <property type="entry name" value="MreC"/>
</dbReference>
<evidence type="ECO:0000256" key="3">
    <source>
        <dbReference type="ARBA" id="ARBA00022960"/>
    </source>
</evidence>
<gene>
    <name evidence="8" type="ORF">SAMN05421831_102281</name>
</gene>
<dbReference type="AlphaFoldDB" id="A0A1H6R6M2"/>
<evidence type="ECO:0000313" key="9">
    <source>
        <dbReference type="Proteomes" id="UP000242999"/>
    </source>
</evidence>
<dbReference type="PIRSF" id="PIRSF038471">
    <property type="entry name" value="MreC"/>
    <property type="match status" value="1"/>
</dbReference>
<organism evidence="8 9">
    <name type="scientific">Allopseudospirillum japonicum</name>
    <dbReference type="NCBI Taxonomy" id="64971"/>
    <lineage>
        <taxon>Bacteria</taxon>
        <taxon>Pseudomonadati</taxon>
        <taxon>Pseudomonadota</taxon>
        <taxon>Gammaproteobacteria</taxon>
        <taxon>Oceanospirillales</taxon>
        <taxon>Oceanospirillaceae</taxon>
        <taxon>Allopseudospirillum</taxon>
    </lineage>
</organism>
<keyword evidence="9" id="KW-1185">Reference proteome</keyword>
<evidence type="ECO:0000256" key="5">
    <source>
        <dbReference type="PIRNR" id="PIRNR038471"/>
    </source>
</evidence>
<evidence type="ECO:0000256" key="1">
    <source>
        <dbReference type="ARBA" id="ARBA00009369"/>
    </source>
</evidence>
<dbReference type="FunFam" id="2.40.10.350:FF:000002">
    <property type="entry name" value="Cell shape-determining protein MreC"/>
    <property type="match status" value="1"/>
</dbReference>
<name>A0A1H6R6M2_9GAMM</name>
<evidence type="ECO:0000256" key="6">
    <source>
        <dbReference type="SAM" id="MobiDB-lite"/>
    </source>
</evidence>
<dbReference type="InterPro" id="IPR055342">
    <property type="entry name" value="MreC_beta-barrel_core"/>
</dbReference>
<feature type="region of interest" description="Disordered" evidence="6">
    <location>
        <begin position="261"/>
        <end position="295"/>
    </location>
</feature>
<evidence type="ECO:0000259" key="7">
    <source>
        <dbReference type="Pfam" id="PF04085"/>
    </source>
</evidence>
<dbReference type="InterPro" id="IPR042175">
    <property type="entry name" value="Cell/Rod_MreC_2"/>
</dbReference>
<dbReference type="InterPro" id="IPR042177">
    <property type="entry name" value="Cell/Rod_1"/>
</dbReference>
<protein>
    <recommendedName>
        <fullName evidence="2 5">Cell shape-determining protein MreC</fullName>
    </recommendedName>
    <alternativeName>
        <fullName evidence="4 5">Cell shape protein MreC</fullName>
    </alternativeName>
</protein>
<dbReference type="Gene3D" id="2.40.10.350">
    <property type="entry name" value="Rod shape-determining protein MreC, domain 2"/>
    <property type="match status" value="1"/>
</dbReference>
<comment type="function">
    <text evidence="5">Involved in formation and maintenance of cell shape.</text>
</comment>
<dbReference type="Gene3D" id="2.40.10.340">
    <property type="entry name" value="Rod shape-determining protein MreC, domain 1"/>
    <property type="match status" value="1"/>
</dbReference>
<dbReference type="EMBL" id="FNYH01000002">
    <property type="protein sequence ID" value="SEI48177.1"/>
    <property type="molecule type" value="Genomic_DNA"/>
</dbReference>
<dbReference type="GO" id="GO:0008360">
    <property type="term" value="P:regulation of cell shape"/>
    <property type="evidence" value="ECO:0007669"/>
    <property type="project" value="UniProtKB-KW"/>
</dbReference>
<sequence>MAQVRSTLTIVVTPLQWSADLPGRLWGWGVDLLSHRNALLEENETLKSQVLLLSKRVERMAALAAENVRLRELLHAVAVDEENFITAELIGLDADPFTHQVVINRGREDGVYVGQPVIDATGLMGQVISVAAYTSRVLLVADASHAVPVQINRNGLRLIALGTGAIDELRLAHVPDTADIEENDLLVTSGLGGRFPVGYPVAQVTHIQHDPGQPFAIVSARPLAQLDRSRYLLLLFPNARQPWQPDACRSPINSAQCRPHRLEDTEPVDLPANAFADETEQPPAEAASTQASHSP</sequence>
<evidence type="ECO:0000313" key="8">
    <source>
        <dbReference type="EMBL" id="SEI48177.1"/>
    </source>
</evidence>
<evidence type="ECO:0000256" key="2">
    <source>
        <dbReference type="ARBA" id="ARBA00013855"/>
    </source>
</evidence>
<evidence type="ECO:0000256" key="4">
    <source>
        <dbReference type="ARBA" id="ARBA00032089"/>
    </source>
</evidence>
<dbReference type="NCBIfam" id="TIGR00219">
    <property type="entry name" value="mreC"/>
    <property type="match status" value="1"/>
</dbReference>
<reference evidence="9" key="1">
    <citation type="submission" date="2016-10" db="EMBL/GenBank/DDBJ databases">
        <authorList>
            <person name="Varghese N."/>
            <person name="Submissions S."/>
        </authorList>
    </citation>
    <scope>NUCLEOTIDE SEQUENCE [LARGE SCALE GENOMIC DNA]</scope>
    <source>
        <strain evidence="9">DSM 7165</strain>
    </source>
</reference>
<accession>A0A1H6R6M2</accession>
<dbReference type="Proteomes" id="UP000242999">
    <property type="component" value="Unassembled WGS sequence"/>
</dbReference>
<comment type="similarity">
    <text evidence="1 5">Belongs to the MreC family.</text>
</comment>
<dbReference type="Pfam" id="PF04085">
    <property type="entry name" value="MreC"/>
    <property type="match status" value="1"/>
</dbReference>
<dbReference type="GO" id="GO:0005886">
    <property type="term" value="C:plasma membrane"/>
    <property type="evidence" value="ECO:0007669"/>
    <property type="project" value="TreeGrafter"/>
</dbReference>
<proteinExistence type="inferred from homology"/>
<dbReference type="STRING" id="64971.SAMN05421831_102281"/>
<dbReference type="PANTHER" id="PTHR34138">
    <property type="entry name" value="CELL SHAPE-DETERMINING PROTEIN MREC"/>
    <property type="match status" value="1"/>
</dbReference>
<feature type="domain" description="Rod shape-determining protein MreC beta-barrel core" evidence="7">
    <location>
        <begin position="90"/>
        <end position="235"/>
    </location>
</feature>